<dbReference type="InterPro" id="IPR015797">
    <property type="entry name" value="NUDIX_hydrolase-like_dom_sf"/>
</dbReference>
<organism evidence="3 4">
    <name type="scientific">Ralstonia solanacearum IPO1609</name>
    <dbReference type="NCBI Taxonomy" id="564066"/>
    <lineage>
        <taxon>Bacteria</taxon>
        <taxon>Pseudomonadati</taxon>
        <taxon>Pseudomonadota</taxon>
        <taxon>Betaproteobacteria</taxon>
        <taxon>Burkholderiales</taxon>
        <taxon>Burkholderiaceae</taxon>
        <taxon>Ralstonia</taxon>
        <taxon>Ralstonia solanacearum species complex</taxon>
    </lineage>
</organism>
<feature type="region of interest" description="Disordered" evidence="2">
    <location>
        <begin position="454"/>
        <end position="473"/>
    </location>
</feature>
<dbReference type="GO" id="GO:0016787">
    <property type="term" value="F:hydrolase activity"/>
    <property type="evidence" value="ECO:0007669"/>
    <property type="project" value="InterPro"/>
</dbReference>
<dbReference type="Gene3D" id="3.90.79.10">
    <property type="entry name" value="Nucleoside Triphosphate Pyrophosphohydrolase"/>
    <property type="match status" value="1"/>
</dbReference>
<dbReference type="EMBL" id="LN651281">
    <property type="protein sequence ID" value="CEJ17486.1"/>
    <property type="molecule type" value="Genomic_DNA"/>
</dbReference>
<comment type="cofactor">
    <cofactor evidence="1">
        <name>Mg(2+)</name>
        <dbReference type="ChEBI" id="CHEBI:18420"/>
    </cofactor>
</comment>
<sequence length="473" mass="50933">MDAGRITPSFVPPATRSPDAVTGDHTVQTQNEPPRSPRKRASDVISNLPRPARQPSAEPLEPAQAGFRTVPLPASASAAVAPAEAIQPASARTHSSMPRQSREAWLPIDLYDSAHFTSRSIRDYAHEQLGLPKDADVVAHLYNALPEDQRTEPNRALLEQAMQHSVNASGAAMMMVKTEDAGLQLVAANSQRRKLVIQSNGACERDESIRQTVRREFREELGNPAPEGILLGTLSEASLRAVNGLNYIGHTAAEIAAHIVKVEADPSELFLNVTSLFVNHTPVTMQALEAEVAHLNERLARAKPFYQEAVHFIYGEGKATFQPDNAQVCGDAANVIKRFKETCADNITENFTPCFDAVHADGKDDMGALKQALAAIIDLSENDEIKLIGEPAFAQAMRLATAMDSDDAAKTTLETDYFDMPFISALRHLGGAEPEAFMKALKAGASAPDIGAPVSVPADASQTQAAVERSHDA</sequence>
<protein>
    <submittedName>
        <fullName evidence="3">Type III effector protein RipN</fullName>
    </submittedName>
</protein>
<dbReference type="InterPro" id="IPR020084">
    <property type="entry name" value="NUDIX_hydrolase_CS"/>
</dbReference>
<dbReference type="SUPFAM" id="SSF55811">
    <property type="entry name" value="Nudix"/>
    <property type="match status" value="1"/>
</dbReference>
<keyword evidence="4" id="KW-1185">Reference proteome</keyword>
<evidence type="ECO:0000256" key="2">
    <source>
        <dbReference type="SAM" id="MobiDB-lite"/>
    </source>
</evidence>
<dbReference type="RefSeq" id="WP_003261312.1">
    <property type="nucleotide sequence ID" value="NZ_LN651281.1"/>
</dbReference>
<name>A0A7U7JEI9_RALSL</name>
<dbReference type="CDD" id="cd02883">
    <property type="entry name" value="NUDIX_Hydrolase"/>
    <property type="match status" value="1"/>
</dbReference>
<accession>A0A7U7JEI9</accession>
<dbReference type="AlphaFoldDB" id="A0A7U7JEI9"/>
<evidence type="ECO:0000256" key="1">
    <source>
        <dbReference type="ARBA" id="ARBA00001946"/>
    </source>
</evidence>
<dbReference type="PROSITE" id="PS00893">
    <property type="entry name" value="NUDIX_BOX"/>
    <property type="match status" value="1"/>
</dbReference>
<evidence type="ECO:0000313" key="3">
    <source>
        <dbReference type="EMBL" id="CEJ17486.1"/>
    </source>
</evidence>
<reference evidence="3" key="1">
    <citation type="submission" date="2014-11" db="EMBL/GenBank/DDBJ databases">
        <authorList>
            <person name="Genoscope - CEA"/>
        </authorList>
    </citation>
    <scope>NUCLEOTIDE SEQUENCE</scope>
    <source>
        <strain evidence="3">IPO1609</strain>
    </source>
</reference>
<reference evidence="3" key="2">
    <citation type="submission" date="2022-04" db="EMBL/GenBank/DDBJ databases">
        <title>Genomic draft of R. solanacearum strain IPO1609, a phylotype IIB1/biovar 2/race 3 strain isolated from potato in Europe.</title>
        <authorList>
            <person name="Boucher C."/>
            <person name="Carrere S."/>
            <person name="Dossat C."/>
            <person name="Elbaz M."/>
            <person name="Genin S."/>
            <person name="Gouzy J."/>
            <person name="Prior P."/>
            <person name="Segurens B."/>
            <person name="Wincker P."/>
        </authorList>
    </citation>
    <scope>NUCLEOTIDE SEQUENCE</scope>
    <source>
        <strain evidence="3">IPO1609</strain>
    </source>
</reference>
<gene>
    <name evidence="3" type="primary">ripN</name>
    <name evidence="3" type="ORF">RSIPO_04184</name>
</gene>
<feature type="region of interest" description="Disordered" evidence="2">
    <location>
        <begin position="1"/>
        <end position="60"/>
    </location>
</feature>
<proteinExistence type="predicted"/>
<dbReference type="Proteomes" id="UP000053470">
    <property type="component" value="Unassembled WGS sequence"/>
</dbReference>
<evidence type="ECO:0000313" key="4">
    <source>
        <dbReference type="Proteomes" id="UP000053470"/>
    </source>
</evidence>